<comment type="caution">
    <text evidence="2">The sequence shown here is derived from an EMBL/GenBank/DDBJ whole genome shotgun (WGS) entry which is preliminary data.</text>
</comment>
<dbReference type="PANTHER" id="PTHR39180">
    <property type="match status" value="1"/>
</dbReference>
<protein>
    <recommendedName>
        <fullName evidence="4">DUF1641 domain-containing protein</fullName>
    </recommendedName>
</protein>
<dbReference type="EMBL" id="BMAQ01000039">
    <property type="protein sequence ID" value="GFR39234.1"/>
    <property type="molecule type" value="Genomic_DNA"/>
</dbReference>
<evidence type="ECO:0008006" key="4">
    <source>
        <dbReference type="Google" id="ProtNLM"/>
    </source>
</evidence>
<dbReference type="InterPro" id="IPR012440">
    <property type="entry name" value="DUF1641"/>
</dbReference>
<keyword evidence="3" id="KW-1185">Reference proteome</keyword>
<accession>A0A916QI33</accession>
<feature type="compositionally biased region" description="Basic and acidic residues" evidence="1">
    <location>
        <begin position="1"/>
        <end position="11"/>
    </location>
</feature>
<evidence type="ECO:0000313" key="3">
    <source>
        <dbReference type="Proteomes" id="UP000654993"/>
    </source>
</evidence>
<reference evidence="2" key="2">
    <citation type="journal article" date="2021" name="Data Brief">
        <title>Draft genome sequence data of the facultative, thermophilic, xylanolytic bacterium Paenibacillus sp. strain DA-C8.</title>
        <authorList>
            <person name="Chhe C."/>
            <person name="Uke A."/>
            <person name="Baramee S."/>
            <person name="Ungkulpasvich U."/>
            <person name="Tachaapaikoon C."/>
            <person name="Pason P."/>
            <person name="Waeonukul R."/>
            <person name="Ratanakhanokchai K."/>
            <person name="Kosugi A."/>
        </authorList>
    </citation>
    <scope>NUCLEOTIDE SEQUENCE</scope>
    <source>
        <strain evidence="2">DA-C8</strain>
    </source>
</reference>
<dbReference type="AlphaFoldDB" id="A0A916QI33"/>
<evidence type="ECO:0000313" key="2">
    <source>
        <dbReference type="EMBL" id="GFR39234.1"/>
    </source>
</evidence>
<sequence length="148" mass="16837">MENTKNPEPKNSEAAAQSAGKTLQQDLLEQLMKPEVQSSLQTLVEQLPKITEMMTTMTKTYDLLQTVANDRILLDDMKGGFMQVLNPVKDKVKHYASAAIEAGDRAKSDTRTIGLFDLVKMLKDPQVQKMFRFLQAYMNVLSEREQQR</sequence>
<dbReference type="PANTHER" id="PTHR39180:SF2">
    <property type="entry name" value="DUF1641 DOMAIN-CONTAINING PROTEIN"/>
    <property type="match status" value="1"/>
</dbReference>
<gene>
    <name evidence="2" type="primary">yjlC</name>
    <name evidence="2" type="ORF">PRECH8_25300</name>
</gene>
<organism evidence="2 3">
    <name type="scientific">Insulibacter thermoxylanivorax</name>
    <dbReference type="NCBI Taxonomy" id="2749268"/>
    <lineage>
        <taxon>Bacteria</taxon>
        <taxon>Bacillati</taxon>
        <taxon>Bacillota</taxon>
        <taxon>Bacilli</taxon>
        <taxon>Bacillales</taxon>
        <taxon>Paenibacillaceae</taxon>
        <taxon>Insulibacter</taxon>
    </lineage>
</organism>
<feature type="region of interest" description="Disordered" evidence="1">
    <location>
        <begin position="1"/>
        <end position="21"/>
    </location>
</feature>
<name>A0A916QI33_9BACL</name>
<dbReference type="Pfam" id="PF07849">
    <property type="entry name" value="DUF1641"/>
    <property type="match status" value="1"/>
</dbReference>
<dbReference type="Proteomes" id="UP000654993">
    <property type="component" value="Unassembled WGS sequence"/>
</dbReference>
<proteinExistence type="predicted"/>
<dbReference type="RefSeq" id="WP_200967441.1">
    <property type="nucleotide sequence ID" value="NZ_BMAQ01000039.1"/>
</dbReference>
<reference evidence="2" key="1">
    <citation type="submission" date="2020-08" db="EMBL/GenBank/DDBJ databases">
        <authorList>
            <person name="Uke A."/>
            <person name="Chhe C."/>
            <person name="Baramee S."/>
            <person name="Kosugi A."/>
        </authorList>
    </citation>
    <scope>NUCLEOTIDE SEQUENCE</scope>
    <source>
        <strain evidence="2">DA-C8</strain>
    </source>
</reference>
<evidence type="ECO:0000256" key="1">
    <source>
        <dbReference type="SAM" id="MobiDB-lite"/>
    </source>
</evidence>